<dbReference type="EMBL" id="LNQE01000340">
    <property type="protein sequence ID" value="KUG27332.1"/>
    <property type="molecule type" value="Genomic_DNA"/>
</dbReference>
<dbReference type="PANTHER" id="PTHR33515">
    <property type="entry name" value="RIBOSOME-BINDING FACTOR A, CHLOROPLASTIC-RELATED"/>
    <property type="match status" value="1"/>
</dbReference>
<dbReference type="HAMAP" id="MF_00003">
    <property type="entry name" value="RbfA"/>
    <property type="match status" value="1"/>
</dbReference>
<dbReference type="InterPro" id="IPR000238">
    <property type="entry name" value="RbfA"/>
</dbReference>
<proteinExistence type="inferred from homology"/>
<dbReference type="SUPFAM" id="SSF89919">
    <property type="entry name" value="Ribosome-binding factor A, RbfA"/>
    <property type="match status" value="1"/>
</dbReference>
<dbReference type="InterPro" id="IPR023799">
    <property type="entry name" value="RbfA_dom_sf"/>
</dbReference>
<protein>
    <submittedName>
        <fullName evidence="1">Ribosome-binding factor a</fullName>
    </submittedName>
</protein>
<comment type="caution">
    <text evidence="1">The sequence shown here is derived from an EMBL/GenBank/DDBJ whole genome shotgun (WGS) entry which is preliminary data.</text>
</comment>
<dbReference type="InterPro" id="IPR020053">
    <property type="entry name" value="Ribosome-bd_factorA_CS"/>
</dbReference>
<organism evidence="1">
    <name type="scientific">hydrocarbon metagenome</name>
    <dbReference type="NCBI Taxonomy" id="938273"/>
    <lineage>
        <taxon>unclassified sequences</taxon>
        <taxon>metagenomes</taxon>
        <taxon>ecological metagenomes</taxon>
    </lineage>
</organism>
<dbReference type="GO" id="GO:0005829">
    <property type="term" value="C:cytosol"/>
    <property type="evidence" value="ECO:0007669"/>
    <property type="project" value="TreeGrafter"/>
</dbReference>
<dbReference type="Pfam" id="PF02033">
    <property type="entry name" value="RBFA"/>
    <property type="match status" value="1"/>
</dbReference>
<dbReference type="GO" id="GO:0006364">
    <property type="term" value="P:rRNA processing"/>
    <property type="evidence" value="ECO:0007669"/>
    <property type="project" value="InterPro"/>
</dbReference>
<dbReference type="PROSITE" id="PS01319">
    <property type="entry name" value="RBFA"/>
    <property type="match status" value="1"/>
</dbReference>
<name>A0A0W8G2F4_9ZZZZ</name>
<dbReference type="Gene3D" id="3.30.300.20">
    <property type="match status" value="1"/>
</dbReference>
<dbReference type="AlphaFoldDB" id="A0A0W8G2F4"/>
<dbReference type="InterPro" id="IPR015946">
    <property type="entry name" value="KH_dom-like_a/b"/>
</dbReference>
<dbReference type="PANTHER" id="PTHR33515:SF1">
    <property type="entry name" value="RIBOSOME-BINDING FACTOR A, CHLOROPLASTIC-RELATED"/>
    <property type="match status" value="1"/>
</dbReference>
<dbReference type="NCBIfam" id="TIGR00082">
    <property type="entry name" value="rbfA"/>
    <property type="match status" value="1"/>
</dbReference>
<accession>A0A0W8G2F4</accession>
<sequence>MKQATSRRSTRLSDLILREIALMLVEDVTDPRLELVTISGVALNTDLSVAKVFYTLHGDEKRLADAAAGLEHAKGFMRGLLGRRLKIKFVPELRFERDSFLEDMVYAHPDA</sequence>
<reference evidence="1" key="1">
    <citation type="journal article" date="2015" name="Proc. Natl. Acad. Sci. U.S.A.">
        <title>Networks of energetic and metabolic interactions define dynamics in microbial communities.</title>
        <authorList>
            <person name="Embree M."/>
            <person name="Liu J.K."/>
            <person name="Al-Bassam M.M."/>
            <person name="Zengler K."/>
        </authorList>
    </citation>
    <scope>NUCLEOTIDE SEQUENCE</scope>
</reference>
<gene>
    <name evidence="1" type="ORF">ASZ90_002821</name>
</gene>
<dbReference type="GO" id="GO:0043024">
    <property type="term" value="F:ribosomal small subunit binding"/>
    <property type="evidence" value="ECO:0007669"/>
    <property type="project" value="TreeGrafter"/>
</dbReference>
<evidence type="ECO:0000313" key="1">
    <source>
        <dbReference type="EMBL" id="KUG27332.1"/>
    </source>
</evidence>